<dbReference type="RefSeq" id="WP_259093995.1">
    <property type="nucleotide sequence ID" value="NZ_BAAAZC010000029.1"/>
</dbReference>
<dbReference type="SUPFAM" id="SSF54909">
    <property type="entry name" value="Dimeric alpha+beta barrel"/>
    <property type="match status" value="1"/>
</dbReference>
<sequence>MYQMLDHTDISILKILQENARLTNQEIAEKLHKTASPIHRRIKRLEDDGFIKRYVAVLDPQKIDRGLMAFTHVQLKDHSKDSLSLFEQAIIRLPEVLECYHMTGMYDFILKVAVKDLAAYHEFLMHELFGIMAIGSVQTTLVMKQSKHEGAFPITIPQQPFPSAHKTD</sequence>
<organism evidence="5 6">
    <name type="scientific">Mucilaginibacter dorajii</name>
    <dbReference type="NCBI Taxonomy" id="692994"/>
    <lineage>
        <taxon>Bacteria</taxon>
        <taxon>Pseudomonadati</taxon>
        <taxon>Bacteroidota</taxon>
        <taxon>Sphingobacteriia</taxon>
        <taxon>Sphingobacteriales</taxon>
        <taxon>Sphingobacteriaceae</taxon>
        <taxon>Mucilaginibacter</taxon>
    </lineage>
</organism>
<dbReference type="InterPro" id="IPR000485">
    <property type="entry name" value="AsnC-type_HTH_dom"/>
</dbReference>
<dbReference type="SUPFAM" id="SSF46785">
    <property type="entry name" value="Winged helix' DNA-binding domain"/>
    <property type="match status" value="1"/>
</dbReference>
<keyword evidence="6" id="KW-1185">Reference proteome</keyword>
<evidence type="ECO:0000256" key="2">
    <source>
        <dbReference type="ARBA" id="ARBA00023125"/>
    </source>
</evidence>
<protein>
    <submittedName>
        <fullName evidence="5">Lrp/AsnC family transcriptional regulator</fullName>
    </submittedName>
</protein>
<gene>
    <name evidence="5" type="ORF">GCM10022210_45090</name>
</gene>
<dbReference type="CDD" id="cd00090">
    <property type="entry name" value="HTH_ARSR"/>
    <property type="match status" value="1"/>
</dbReference>
<dbReference type="Gene3D" id="3.30.70.920">
    <property type="match status" value="1"/>
</dbReference>
<dbReference type="InterPro" id="IPR011008">
    <property type="entry name" value="Dimeric_a/b-barrel"/>
</dbReference>
<dbReference type="InterPro" id="IPR019887">
    <property type="entry name" value="Tscrpt_reg_AsnC/Lrp_C"/>
</dbReference>
<dbReference type="PANTHER" id="PTHR30154">
    <property type="entry name" value="LEUCINE-RESPONSIVE REGULATORY PROTEIN"/>
    <property type="match status" value="1"/>
</dbReference>
<dbReference type="Gene3D" id="1.10.10.10">
    <property type="entry name" value="Winged helix-like DNA-binding domain superfamily/Winged helix DNA-binding domain"/>
    <property type="match status" value="1"/>
</dbReference>
<dbReference type="InterPro" id="IPR011991">
    <property type="entry name" value="ArsR-like_HTH"/>
</dbReference>
<dbReference type="Pfam" id="PF01037">
    <property type="entry name" value="AsnC_trans_reg"/>
    <property type="match status" value="1"/>
</dbReference>
<keyword evidence="1" id="KW-0805">Transcription regulation</keyword>
<evidence type="ECO:0000256" key="1">
    <source>
        <dbReference type="ARBA" id="ARBA00023015"/>
    </source>
</evidence>
<comment type="caution">
    <text evidence="5">The sequence shown here is derived from an EMBL/GenBank/DDBJ whole genome shotgun (WGS) entry which is preliminary data.</text>
</comment>
<reference evidence="6" key="1">
    <citation type="journal article" date="2019" name="Int. J. Syst. Evol. Microbiol.">
        <title>The Global Catalogue of Microorganisms (GCM) 10K type strain sequencing project: providing services to taxonomists for standard genome sequencing and annotation.</title>
        <authorList>
            <consortium name="The Broad Institute Genomics Platform"/>
            <consortium name="The Broad Institute Genome Sequencing Center for Infectious Disease"/>
            <person name="Wu L."/>
            <person name="Ma J."/>
        </authorList>
    </citation>
    <scope>NUCLEOTIDE SEQUENCE [LARGE SCALE GENOMIC DNA]</scope>
    <source>
        <strain evidence="6">JCM 16601</strain>
    </source>
</reference>
<name>A0ABP7QSJ5_9SPHI</name>
<dbReference type="SMART" id="SM00344">
    <property type="entry name" value="HTH_ASNC"/>
    <property type="match status" value="1"/>
</dbReference>
<evidence type="ECO:0000259" key="4">
    <source>
        <dbReference type="PROSITE" id="PS50956"/>
    </source>
</evidence>
<dbReference type="InterPro" id="IPR036388">
    <property type="entry name" value="WH-like_DNA-bd_sf"/>
</dbReference>
<evidence type="ECO:0000313" key="5">
    <source>
        <dbReference type="EMBL" id="GAA3987457.1"/>
    </source>
</evidence>
<dbReference type="PANTHER" id="PTHR30154:SF34">
    <property type="entry name" value="TRANSCRIPTIONAL REGULATOR AZLB"/>
    <property type="match status" value="1"/>
</dbReference>
<evidence type="ECO:0000313" key="6">
    <source>
        <dbReference type="Proteomes" id="UP001500742"/>
    </source>
</evidence>
<dbReference type="EMBL" id="BAAAZC010000029">
    <property type="protein sequence ID" value="GAA3987457.1"/>
    <property type="molecule type" value="Genomic_DNA"/>
</dbReference>
<evidence type="ECO:0000256" key="3">
    <source>
        <dbReference type="ARBA" id="ARBA00023163"/>
    </source>
</evidence>
<proteinExistence type="predicted"/>
<dbReference type="Pfam" id="PF13412">
    <property type="entry name" value="HTH_24"/>
    <property type="match status" value="1"/>
</dbReference>
<dbReference type="PRINTS" id="PR00033">
    <property type="entry name" value="HTHASNC"/>
</dbReference>
<dbReference type="Proteomes" id="UP001500742">
    <property type="component" value="Unassembled WGS sequence"/>
</dbReference>
<dbReference type="InterPro" id="IPR019888">
    <property type="entry name" value="Tscrpt_reg_AsnC-like"/>
</dbReference>
<accession>A0ABP7QSJ5</accession>
<keyword evidence="2" id="KW-0238">DNA-binding</keyword>
<keyword evidence="3" id="KW-0804">Transcription</keyword>
<dbReference type="PROSITE" id="PS50956">
    <property type="entry name" value="HTH_ASNC_2"/>
    <property type="match status" value="1"/>
</dbReference>
<dbReference type="InterPro" id="IPR036390">
    <property type="entry name" value="WH_DNA-bd_sf"/>
</dbReference>
<feature type="domain" description="HTH asnC-type" evidence="4">
    <location>
        <begin position="5"/>
        <end position="68"/>
    </location>
</feature>